<dbReference type="PANTHER" id="PTHR43711">
    <property type="entry name" value="TWO-COMPONENT HISTIDINE KINASE"/>
    <property type="match status" value="1"/>
</dbReference>
<accession>A0ABX0YD82</accession>
<dbReference type="Pfam" id="PF01590">
    <property type="entry name" value="GAF"/>
    <property type="match status" value="1"/>
</dbReference>
<dbReference type="Proteomes" id="UP000746535">
    <property type="component" value="Unassembled WGS sequence"/>
</dbReference>
<dbReference type="Pfam" id="PF02518">
    <property type="entry name" value="HATPase_c"/>
    <property type="match status" value="1"/>
</dbReference>
<sequence length="394" mass="43193">MASHLNDDVALISRIQAVPAMLQVVCETTGLRFAAVARVTDTHWMACAVDDRLGFGLAPGDELALHTTLCDELRDSHKPIVIDHASEDPGFCDHPAPQLYRFESYISVPMFFPDGRLFGTICAFDPQPIPLRDSTAPAMVESFARLLSVMIETELTQQRTEAALLREQEAAELRDQFIAVLGHDLRNPLFAISAGAELLLRRTLEDRSRTVVEHIRASGERASRLVADVLDFARGRLGGGLTLKVALCPDLSQALQQVVKEIEGIYPNREVQAVLGNLEGVHCDRERVTQLVSNLLSNAILHGAQDQPVTLTAERTPDHLLISVHNYGPAIEDAVLAQLFQPFQRRRNERPGNGLGLGLYIAHHIAVAHGGELQVASTDAGTRFVFSLPLQVHG</sequence>
<dbReference type="Gene3D" id="3.30.450.40">
    <property type="match status" value="1"/>
</dbReference>
<evidence type="ECO:0000259" key="7">
    <source>
        <dbReference type="PROSITE" id="PS50109"/>
    </source>
</evidence>
<dbReference type="PROSITE" id="PS50109">
    <property type="entry name" value="HIS_KIN"/>
    <property type="match status" value="1"/>
</dbReference>
<evidence type="ECO:0000256" key="1">
    <source>
        <dbReference type="ARBA" id="ARBA00000085"/>
    </source>
</evidence>
<keyword evidence="9" id="KW-1185">Reference proteome</keyword>
<organism evidence="8 9">
    <name type="scientific">Pseudomonas quercus</name>
    <dbReference type="NCBI Taxonomy" id="2722792"/>
    <lineage>
        <taxon>Bacteria</taxon>
        <taxon>Pseudomonadati</taxon>
        <taxon>Pseudomonadota</taxon>
        <taxon>Gammaproteobacteria</taxon>
        <taxon>Pseudomonadales</taxon>
        <taxon>Pseudomonadaceae</taxon>
        <taxon>Pseudomonas</taxon>
    </lineage>
</organism>
<dbReference type="CDD" id="cd00082">
    <property type="entry name" value="HisKA"/>
    <property type="match status" value="1"/>
</dbReference>
<dbReference type="SMART" id="SM00388">
    <property type="entry name" value="HisKA"/>
    <property type="match status" value="1"/>
</dbReference>
<comment type="catalytic activity">
    <reaction evidence="1">
        <text>ATP + protein L-histidine = ADP + protein N-phospho-L-histidine.</text>
        <dbReference type="EC" id="2.7.13.3"/>
    </reaction>
</comment>
<evidence type="ECO:0000256" key="2">
    <source>
        <dbReference type="ARBA" id="ARBA00012438"/>
    </source>
</evidence>
<dbReference type="InterPro" id="IPR036097">
    <property type="entry name" value="HisK_dim/P_sf"/>
</dbReference>
<dbReference type="SUPFAM" id="SSF47384">
    <property type="entry name" value="Homodimeric domain of signal transducing histidine kinase"/>
    <property type="match status" value="1"/>
</dbReference>
<dbReference type="PANTHER" id="PTHR43711:SF1">
    <property type="entry name" value="HISTIDINE KINASE 1"/>
    <property type="match status" value="1"/>
</dbReference>
<dbReference type="InterPro" id="IPR003661">
    <property type="entry name" value="HisK_dim/P_dom"/>
</dbReference>
<feature type="domain" description="Histidine kinase" evidence="7">
    <location>
        <begin position="180"/>
        <end position="392"/>
    </location>
</feature>
<evidence type="ECO:0000256" key="5">
    <source>
        <dbReference type="ARBA" id="ARBA00022777"/>
    </source>
</evidence>
<dbReference type="InterPro" id="IPR050736">
    <property type="entry name" value="Sensor_HK_Regulatory"/>
</dbReference>
<dbReference type="InterPro" id="IPR003018">
    <property type="entry name" value="GAF"/>
</dbReference>
<keyword evidence="6" id="KW-0902">Two-component regulatory system</keyword>
<dbReference type="InterPro" id="IPR005467">
    <property type="entry name" value="His_kinase_dom"/>
</dbReference>
<dbReference type="CDD" id="cd00075">
    <property type="entry name" value="HATPase"/>
    <property type="match status" value="1"/>
</dbReference>
<dbReference type="SMART" id="SM00065">
    <property type="entry name" value="GAF"/>
    <property type="match status" value="1"/>
</dbReference>
<protein>
    <recommendedName>
        <fullName evidence="2">histidine kinase</fullName>
        <ecNumber evidence="2">2.7.13.3</ecNumber>
    </recommendedName>
</protein>
<dbReference type="EMBL" id="JAAVJI010000002">
    <property type="protein sequence ID" value="NJP00023.1"/>
    <property type="molecule type" value="Genomic_DNA"/>
</dbReference>
<dbReference type="InterPro" id="IPR036890">
    <property type="entry name" value="HATPase_C_sf"/>
</dbReference>
<reference evidence="8 9" key="1">
    <citation type="submission" date="2020-03" db="EMBL/GenBank/DDBJ databases">
        <authorList>
            <person name="Wang L."/>
            <person name="He N."/>
            <person name="Li Y."/>
            <person name="Fang Y."/>
            <person name="Zhang F."/>
        </authorList>
    </citation>
    <scope>NUCLEOTIDE SEQUENCE [LARGE SCALE GENOMIC DNA]</scope>
    <source>
        <strain evidence="9">hsmgli-8</strain>
    </source>
</reference>
<keyword evidence="4" id="KW-0808">Transferase</keyword>
<dbReference type="PRINTS" id="PR00344">
    <property type="entry name" value="BCTRLSENSOR"/>
</dbReference>
<dbReference type="InterPro" id="IPR029016">
    <property type="entry name" value="GAF-like_dom_sf"/>
</dbReference>
<dbReference type="EC" id="2.7.13.3" evidence="2"/>
<dbReference type="Gene3D" id="1.10.287.130">
    <property type="match status" value="1"/>
</dbReference>
<dbReference type="SUPFAM" id="SSF55781">
    <property type="entry name" value="GAF domain-like"/>
    <property type="match status" value="1"/>
</dbReference>
<comment type="caution">
    <text evidence="8">The sequence shown here is derived from an EMBL/GenBank/DDBJ whole genome shotgun (WGS) entry which is preliminary data.</text>
</comment>
<evidence type="ECO:0000313" key="9">
    <source>
        <dbReference type="Proteomes" id="UP000746535"/>
    </source>
</evidence>
<dbReference type="Gene3D" id="3.30.565.10">
    <property type="entry name" value="Histidine kinase-like ATPase, C-terminal domain"/>
    <property type="match status" value="1"/>
</dbReference>
<gene>
    <name evidence="8" type="ORF">HBH25_04000</name>
</gene>
<evidence type="ECO:0000256" key="3">
    <source>
        <dbReference type="ARBA" id="ARBA00022553"/>
    </source>
</evidence>
<evidence type="ECO:0000256" key="4">
    <source>
        <dbReference type="ARBA" id="ARBA00022679"/>
    </source>
</evidence>
<dbReference type="InterPro" id="IPR004358">
    <property type="entry name" value="Sig_transdc_His_kin-like_C"/>
</dbReference>
<dbReference type="Pfam" id="PF00512">
    <property type="entry name" value="HisKA"/>
    <property type="match status" value="1"/>
</dbReference>
<dbReference type="RefSeq" id="WP_168082652.1">
    <property type="nucleotide sequence ID" value="NZ_JAAVJI010000002.1"/>
</dbReference>
<evidence type="ECO:0000256" key="6">
    <source>
        <dbReference type="ARBA" id="ARBA00023012"/>
    </source>
</evidence>
<dbReference type="GO" id="GO:0016301">
    <property type="term" value="F:kinase activity"/>
    <property type="evidence" value="ECO:0007669"/>
    <property type="project" value="UniProtKB-KW"/>
</dbReference>
<dbReference type="SUPFAM" id="SSF55874">
    <property type="entry name" value="ATPase domain of HSP90 chaperone/DNA topoisomerase II/histidine kinase"/>
    <property type="match status" value="1"/>
</dbReference>
<name>A0ABX0YD82_9PSED</name>
<dbReference type="SMART" id="SM00387">
    <property type="entry name" value="HATPase_c"/>
    <property type="match status" value="1"/>
</dbReference>
<keyword evidence="3" id="KW-0597">Phosphoprotein</keyword>
<proteinExistence type="predicted"/>
<keyword evidence="5 8" id="KW-0418">Kinase</keyword>
<evidence type="ECO:0000313" key="8">
    <source>
        <dbReference type="EMBL" id="NJP00023.1"/>
    </source>
</evidence>
<dbReference type="InterPro" id="IPR003594">
    <property type="entry name" value="HATPase_dom"/>
</dbReference>